<evidence type="ECO:0000313" key="2">
    <source>
        <dbReference type="EMBL" id="SEQ16741.1"/>
    </source>
</evidence>
<organism evidence="2 3">
    <name type="scientific">Flavobacterium urocaniciphilum</name>
    <dbReference type="NCBI Taxonomy" id="1299341"/>
    <lineage>
        <taxon>Bacteria</taxon>
        <taxon>Pseudomonadati</taxon>
        <taxon>Bacteroidota</taxon>
        <taxon>Flavobacteriia</taxon>
        <taxon>Flavobacteriales</taxon>
        <taxon>Flavobacteriaceae</taxon>
        <taxon>Flavobacterium</taxon>
    </lineage>
</organism>
<gene>
    <name evidence="2" type="ORF">SAMN05444005_10859</name>
</gene>
<evidence type="ECO:0000313" key="3">
    <source>
        <dbReference type="Proteomes" id="UP000198648"/>
    </source>
</evidence>
<evidence type="ECO:0008006" key="4">
    <source>
        <dbReference type="Google" id="ProtNLM"/>
    </source>
</evidence>
<reference evidence="2 3" key="1">
    <citation type="submission" date="2016-10" db="EMBL/GenBank/DDBJ databases">
        <authorList>
            <person name="de Groot N.N."/>
        </authorList>
    </citation>
    <scope>NUCLEOTIDE SEQUENCE [LARGE SCALE GENOMIC DNA]</scope>
    <source>
        <strain evidence="2 3">DSM 27078</strain>
    </source>
</reference>
<dbReference type="RefSeq" id="WP_091469708.1">
    <property type="nucleotide sequence ID" value="NZ_FOEI01000008.1"/>
</dbReference>
<feature type="transmembrane region" description="Helical" evidence="1">
    <location>
        <begin position="449"/>
        <end position="469"/>
    </location>
</feature>
<keyword evidence="1" id="KW-0812">Transmembrane</keyword>
<protein>
    <recommendedName>
        <fullName evidence="4">Pentapeptide repeat-containing protein</fullName>
    </recommendedName>
</protein>
<keyword evidence="1" id="KW-0472">Membrane</keyword>
<keyword evidence="1" id="KW-1133">Transmembrane helix</keyword>
<proteinExistence type="predicted"/>
<dbReference type="Proteomes" id="UP000198648">
    <property type="component" value="Unassembled WGS sequence"/>
</dbReference>
<dbReference type="EMBL" id="FOEI01000008">
    <property type="protein sequence ID" value="SEQ16741.1"/>
    <property type="molecule type" value="Genomic_DNA"/>
</dbReference>
<evidence type="ECO:0000256" key="1">
    <source>
        <dbReference type="SAM" id="Phobius"/>
    </source>
</evidence>
<dbReference type="AlphaFoldDB" id="A0A1H9DTH8"/>
<dbReference type="OrthoDB" id="1122808at2"/>
<name>A0A1H9DTH8_9FLAO</name>
<feature type="transmembrane region" description="Helical" evidence="1">
    <location>
        <begin position="385"/>
        <end position="406"/>
    </location>
</feature>
<accession>A0A1H9DTH8</accession>
<sequence length="477" mass="56004">MGKTKVDGVFIKVIVDNSNPHIENLIENYDIEINESIAFDISEKSLKFKNCNFIGSEISFFQNNSKKLDSLEVSETKKRFKKHKISLQFENCSIENGLTIEKSNLNYLRFSEVKISSEIFNILSCSINFISFSGGLNNYNSIKNLTIMNLKDDLEEKTFFSFERNIIKYFYLSYAYISQSWMTKNTIDSINISDSFIDDLFILSNTIKEKSDIKKCDFTRINIKRSVFHKDFEFEDSNFKDNAVFENTSSLKNSSFKYLNVNFEKKVSFENSILFSVKFESVFFKEIVSFQNMECEYIDFNKTHFDKVGYFNDLTIKSPEKCSIGTLRTIKNQLNKTENKIDYLKFSVFEFNNLKNDRKTTKSDYALLWLNEYSNNFGTSWTRGICFTLITGIVFFLILLIVNSFLNSNYPLCLNVYNESEEFSFTLNYFLKFVFNLGFNDKEIQSNGWLYFIFIFAKIFIGFGIYQTIQAFRKYGK</sequence>
<keyword evidence="3" id="KW-1185">Reference proteome</keyword>
<dbReference type="STRING" id="1299341.SAMN05444005_10859"/>